<dbReference type="Proteomes" id="UP001189429">
    <property type="component" value="Unassembled WGS sequence"/>
</dbReference>
<feature type="non-terminal residue" evidence="2">
    <location>
        <position position="1"/>
    </location>
</feature>
<feature type="region of interest" description="Disordered" evidence="1">
    <location>
        <begin position="1"/>
        <end position="149"/>
    </location>
</feature>
<sequence length="149" mass="16167">ARRRRRPSRARRRGCGQRRAPRAVHRPRRRGRGRVQGEEVEAEPADVQRPAQRRRCWWPSAEPQRARRRGLGRRRGLQRGGAARRGAGAGGRDGGRRGGRADGRRPGGRGGGGADPVLGRLGQAGKITSPGSTRGAQMPGARRAGARSR</sequence>
<dbReference type="EMBL" id="CAUYUJ010018357">
    <property type="protein sequence ID" value="CAK0882949.1"/>
    <property type="molecule type" value="Genomic_DNA"/>
</dbReference>
<accession>A0ABN9W9P6</accession>
<gene>
    <name evidence="2" type="ORF">PCOR1329_LOCUS65305</name>
</gene>
<name>A0ABN9W9P6_9DINO</name>
<protein>
    <submittedName>
        <fullName evidence="2">Uncharacterized protein</fullName>
    </submittedName>
</protein>
<organism evidence="2 3">
    <name type="scientific">Prorocentrum cordatum</name>
    <dbReference type="NCBI Taxonomy" id="2364126"/>
    <lineage>
        <taxon>Eukaryota</taxon>
        <taxon>Sar</taxon>
        <taxon>Alveolata</taxon>
        <taxon>Dinophyceae</taxon>
        <taxon>Prorocentrales</taxon>
        <taxon>Prorocentraceae</taxon>
        <taxon>Prorocentrum</taxon>
    </lineage>
</organism>
<keyword evidence="3" id="KW-1185">Reference proteome</keyword>
<proteinExistence type="predicted"/>
<evidence type="ECO:0000256" key="1">
    <source>
        <dbReference type="SAM" id="MobiDB-lite"/>
    </source>
</evidence>
<feature type="compositionally biased region" description="Basic and acidic residues" evidence="1">
    <location>
        <begin position="93"/>
        <end position="105"/>
    </location>
</feature>
<comment type="caution">
    <text evidence="2">The sequence shown here is derived from an EMBL/GenBank/DDBJ whole genome shotgun (WGS) entry which is preliminary data.</text>
</comment>
<evidence type="ECO:0000313" key="3">
    <source>
        <dbReference type="Proteomes" id="UP001189429"/>
    </source>
</evidence>
<evidence type="ECO:0000313" key="2">
    <source>
        <dbReference type="EMBL" id="CAK0882949.1"/>
    </source>
</evidence>
<feature type="compositionally biased region" description="Basic residues" evidence="1">
    <location>
        <begin position="66"/>
        <end position="77"/>
    </location>
</feature>
<reference evidence="2" key="1">
    <citation type="submission" date="2023-10" db="EMBL/GenBank/DDBJ databases">
        <authorList>
            <person name="Chen Y."/>
            <person name="Shah S."/>
            <person name="Dougan E. K."/>
            <person name="Thang M."/>
            <person name="Chan C."/>
        </authorList>
    </citation>
    <scope>NUCLEOTIDE SEQUENCE [LARGE SCALE GENOMIC DNA]</scope>
</reference>
<feature type="compositionally biased region" description="Basic residues" evidence="1">
    <location>
        <begin position="1"/>
        <end position="33"/>
    </location>
</feature>